<feature type="region of interest" description="Disordered" evidence="7">
    <location>
        <begin position="156"/>
        <end position="178"/>
    </location>
</feature>
<sequence>MGSQTLITSEGYKLEFEEPKDVDQKLVDCKNCGRHFAANRIETHELICQNQKKRKPFDITLQRIRGTDAEKYLSKNKNRAKLEKPSPSAPKNWRKQHEDFINSMKAARQVSAHLKKGGNIRDLPPPPPSDYSDYIQCPHCSRKFNSTAAERHIPKCADMQHNKPKPAVQKNAAKPSRK</sequence>
<dbReference type="AlphaFoldDB" id="A0AAN8PLG3"/>
<keyword evidence="4" id="KW-0862">Zinc</keyword>
<dbReference type="Gene3D" id="3.30.160.60">
    <property type="entry name" value="Classic Zinc Finger"/>
    <property type="match status" value="2"/>
</dbReference>
<accession>A0AAN8PLG3</accession>
<dbReference type="Proteomes" id="UP001372834">
    <property type="component" value="Unassembled WGS sequence"/>
</dbReference>
<proteinExistence type="inferred from homology"/>
<dbReference type="GO" id="GO:0008270">
    <property type="term" value="F:zinc ion binding"/>
    <property type="evidence" value="ECO:0007669"/>
    <property type="project" value="UniProtKB-KW"/>
</dbReference>
<gene>
    <name evidence="9" type="ORF">RUM43_010473</name>
</gene>
<evidence type="ECO:0000259" key="8">
    <source>
        <dbReference type="PROSITE" id="PS52027"/>
    </source>
</evidence>
<reference evidence="9 10" key="1">
    <citation type="submission" date="2023-10" db="EMBL/GenBank/DDBJ databases">
        <title>Genomes of two closely related lineages of the louse Polyplax serrata with different host specificities.</title>
        <authorList>
            <person name="Martinu J."/>
            <person name="Tarabai H."/>
            <person name="Stefka J."/>
            <person name="Hypsa V."/>
        </authorList>
    </citation>
    <scope>NUCLEOTIDE SEQUENCE [LARGE SCALE GENOMIC DNA]</scope>
    <source>
        <strain evidence="9">HR10_N</strain>
    </source>
</reference>
<keyword evidence="3 6" id="KW-0863">Zinc-finger</keyword>
<evidence type="ECO:0000256" key="5">
    <source>
        <dbReference type="ARBA" id="ARBA00023054"/>
    </source>
</evidence>
<evidence type="ECO:0000313" key="10">
    <source>
        <dbReference type="Proteomes" id="UP001372834"/>
    </source>
</evidence>
<dbReference type="PANTHER" id="PTHR14649:SF1">
    <property type="entry name" value="ZINC FINGER C2HC DOMAIN-CONTAINING PROTEIN 1C"/>
    <property type="match status" value="1"/>
</dbReference>
<evidence type="ECO:0000313" key="9">
    <source>
        <dbReference type="EMBL" id="KAK6636810.1"/>
    </source>
</evidence>
<evidence type="ECO:0000256" key="3">
    <source>
        <dbReference type="ARBA" id="ARBA00022771"/>
    </source>
</evidence>
<feature type="domain" description="C2HC/C3H-type" evidence="8">
    <location>
        <begin position="25"/>
        <end position="54"/>
    </location>
</feature>
<keyword evidence="5" id="KW-0175">Coiled coil</keyword>
<organism evidence="9 10">
    <name type="scientific">Polyplax serrata</name>
    <name type="common">Common mouse louse</name>
    <dbReference type="NCBI Taxonomy" id="468196"/>
    <lineage>
        <taxon>Eukaryota</taxon>
        <taxon>Metazoa</taxon>
        <taxon>Ecdysozoa</taxon>
        <taxon>Arthropoda</taxon>
        <taxon>Hexapoda</taxon>
        <taxon>Insecta</taxon>
        <taxon>Pterygota</taxon>
        <taxon>Neoptera</taxon>
        <taxon>Paraneoptera</taxon>
        <taxon>Psocodea</taxon>
        <taxon>Troctomorpha</taxon>
        <taxon>Phthiraptera</taxon>
        <taxon>Anoplura</taxon>
        <taxon>Polyplacidae</taxon>
        <taxon>Polyplax</taxon>
    </lineage>
</organism>
<dbReference type="EMBL" id="JAWJWE010000004">
    <property type="protein sequence ID" value="KAK6636810.1"/>
    <property type="molecule type" value="Genomic_DNA"/>
</dbReference>
<comment type="similarity">
    <text evidence="1">Belongs to the ZC2HC1 family.</text>
</comment>
<evidence type="ECO:0000256" key="1">
    <source>
        <dbReference type="ARBA" id="ARBA00010843"/>
    </source>
</evidence>
<dbReference type="Pfam" id="PF13913">
    <property type="entry name" value="zf-C2HC_2"/>
    <property type="match status" value="2"/>
</dbReference>
<dbReference type="PROSITE" id="PS52027">
    <property type="entry name" value="ZF_C2HC_C3H"/>
    <property type="match status" value="2"/>
</dbReference>
<name>A0AAN8PLG3_POLSC</name>
<dbReference type="InterPro" id="IPR049899">
    <property type="entry name" value="Znf_C2HC_C3H"/>
</dbReference>
<keyword evidence="2" id="KW-0479">Metal-binding</keyword>
<protein>
    <recommendedName>
        <fullName evidence="8">C2HC/C3H-type domain-containing protein</fullName>
    </recommendedName>
</protein>
<dbReference type="PANTHER" id="PTHR14649">
    <property type="entry name" value="ZINC FINGER C2HC DOMAIN-CONTAINING PROTEIN 1C"/>
    <property type="match status" value="1"/>
</dbReference>
<evidence type="ECO:0000256" key="2">
    <source>
        <dbReference type="ARBA" id="ARBA00022723"/>
    </source>
</evidence>
<evidence type="ECO:0000256" key="4">
    <source>
        <dbReference type="ARBA" id="ARBA00022833"/>
    </source>
</evidence>
<dbReference type="InterPro" id="IPR026104">
    <property type="entry name" value="ZNF_C2HC_dom_1C"/>
</dbReference>
<comment type="caution">
    <text evidence="9">The sequence shown here is derived from an EMBL/GenBank/DDBJ whole genome shotgun (WGS) entry which is preliminary data.</text>
</comment>
<evidence type="ECO:0000256" key="6">
    <source>
        <dbReference type="PROSITE-ProRule" id="PRU01371"/>
    </source>
</evidence>
<feature type="domain" description="C2HC/C3H-type" evidence="8">
    <location>
        <begin position="133"/>
        <end position="162"/>
    </location>
</feature>
<evidence type="ECO:0000256" key="7">
    <source>
        <dbReference type="SAM" id="MobiDB-lite"/>
    </source>
</evidence>